<dbReference type="AlphaFoldDB" id="A0A1T4QKF3"/>
<organism evidence="1 2">
    <name type="scientific">Marinactinospora thermotolerans DSM 45154</name>
    <dbReference type="NCBI Taxonomy" id="1122192"/>
    <lineage>
        <taxon>Bacteria</taxon>
        <taxon>Bacillati</taxon>
        <taxon>Actinomycetota</taxon>
        <taxon>Actinomycetes</taxon>
        <taxon>Streptosporangiales</taxon>
        <taxon>Nocardiopsidaceae</taxon>
        <taxon>Marinactinospora</taxon>
    </lineage>
</organism>
<dbReference type="EMBL" id="FUWS01000005">
    <property type="protein sequence ID" value="SKA04270.1"/>
    <property type="molecule type" value="Genomic_DNA"/>
</dbReference>
<dbReference type="Proteomes" id="UP000190637">
    <property type="component" value="Unassembled WGS sequence"/>
</dbReference>
<dbReference type="STRING" id="1122192.SAMN02745673_02288"/>
<protein>
    <submittedName>
        <fullName evidence="1">Uncharacterized protein</fullName>
    </submittedName>
</protein>
<evidence type="ECO:0000313" key="2">
    <source>
        <dbReference type="Proteomes" id="UP000190637"/>
    </source>
</evidence>
<accession>A0A1T4QKF3</accession>
<reference evidence="1 2" key="1">
    <citation type="submission" date="2017-02" db="EMBL/GenBank/DDBJ databases">
        <authorList>
            <person name="Peterson S.W."/>
        </authorList>
    </citation>
    <scope>NUCLEOTIDE SEQUENCE [LARGE SCALE GENOMIC DNA]</scope>
    <source>
        <strain evidence="1 2">DSM 45154</strain>
    </source>
</reference>
<proteinExistence type="predicted"/>
<keyword evidence="2" id="KW-1185">Reference proteome</keyword>
<sequence>MVTVTLVNTRRGHDLAPTRFPDGVRRRLISLDRLREVWADHQARRPDHQWAEERRRFFRRHVLELRTLAGQAEVAAADAARLAALGWDSADIADDLRDRLRADEEALVSMAEECRSGQPLTPGYLDGLARKLPGSDGPDAPFEHTGEDLAEAAAVETHPLIRAAHLQLGCDRALRASSAPRPRALGPFPWAVASLSLIRSHYPPLVMDHRLASLHGEVLSRPSEEERLAGLVELFADLETAALRGELSWTARASSRPPANTAPLAISLHRRLLEHLRAASASLRLVAREIDPDARVSVDAGDVCDDERHRERLDAAAERAMFTRGPGCWWASLEVRVDEGELRLLIAVQDVGAPATGVLAVTADGRLVSERGERDALDLASTDCVTLIPTDSAGERWPDVERFADDVVSRAVGALMTAVR</sequence>
<evidence type="ECO:0000313" key="1">
    <source>
        <dbReference type="EMBL" id="SKA04270.1"/>
    </source>
</evidence>
<name>A0A1T4QKF3_9ACTN</name>
<gene>
    <name evidence="1" type="ORF">SAMN02745673_02288</name>
</gene>